<dbReference type="EMBL" id="JAEFCI010010888">
    <property type="protein sequence ID" value="KAG5456952.1"/>
    <property type="molecule type" value="Genomic_DNA"/>
</dbReference>
<sequence>PPLWHLSKNNPEFLAQTSSPPGAPPSTLPAFCSSPLKRDFSPRKEKSGILFSNTSSRYSLGNGICPGRDLPRFDS</sequence>
<proteinExistence type="predicted"/>
<dbReference type="Proteomes" id="UP000673691">
    <property type="component" value="Unassembled WGS sequence"/>
</dbReference>
<reference evidence="2 3" key="1">
    <citation type="journal article" name="Sci. Rep.">
        <title>Genome-scale phylogenetic analyses confirm Olpidium as the closest living zoosporic fungus to the non-flagellated, terrestrial fungi.</title>
        <authorList>
            <person name="Chang Y."/>
            <person name="Rochon D."/>
            <person name="Sekimoto S."/>
            <person name="Wang Y."/>
            <person name="Chovatia M."/>
            <person name="Sandor L."/>
            <person name="Salamov A."/>
            <person name="Grigoriev I.V."/>
            <person name="Stajich J.E."/>
            <person name="Spatafora J.W."/>
        </authorList>
    </citation>
    <scope>NUCLEOTIDE SEQUENCE [LARGE SCALE GENOMIC DNA]</scope>
    <source>
        <strain evidence="2">S191</strain>
    </source>
</reference>
<name>A0A8H8DGD7_9FUNG</name>
<evidence type="ECO:0000313" key="3">
    <source>
        <dbReference type="Proteomes" id="UP000673691"/>
    </source>
</evidence>
<protein>
    <submittedName>
        <fullName evidence="2">Uncharacterized protein</fullName>
    </submittedName>
</protein>
<organism evidence="2 3">
    <name type="scientific">Olpidium bornovanus</name>
    <dbReference type="NCBI Taxonomy" id="278681"/>
    <lineage>
        <taxon>Eukaryota</taxon>
        <taxon>Fungi</taxon>
        <taxon>Fungi incertae sedis</taxon>
        <taxon>Olpidiomycota</taxon>
        <taxon>Olpidiomycotina</taxon>
        <taxon>Olpidiomycetes</taxon>
        <taxon>Olpidiales</taxon>
        <taxon>Olpidiaceae</taxon>
        <taxon>Olpidium</taxon>
    </lineage>
</organism>
<gene>
    <name evidence="2" type="ORF">BJ554DRAFT_3162</name>
</gene>
<feature type="region of interest" description="Disordered" evidence="1">
    <location>
        <begin position="1"/>
        <end position="48"/>
    </location>
</feature>
<evidence type="ECO:0000256" key="1">
    <source>
        <dbReference type="SAM" id="MobiDB-lite"/>
    </source>
</evidence>
<keyword evidence="3" id="KW-1185">Reference proteome</keyword>
<accession>A0A8H8DGD7</accession>
<comment type="caution">
    <text evidence="2">The sequence shown here is derived from an EMBL/GenBank/DDBJ whole genome shotgun (WGS) entry which is preliminary data.</text>
</comment>
<feature type="compositionally biased region" description="Basic and acidic residues" evidence="1">
    <location>
        <begin position="36"/>
        <end position="47"/>
    </location>
</feature>
<evidence type="ECO:0000313" key="2">
    <source>
        <dbReference type="EMBL" id="KAG5456952.1"/>
    </source>
</evidence>
<feature type="non-terminal residue" evidence="2">
    <location>
        <position position="1"/>
    </location>
</feature>
<dbReference type="AlphaFoldDB" id="A0A8H8DGD7"/>
<feature type="compositionally biased region" description="Polar residues" evidence="1">
    <location>
        <begin position="7"/>
        <end position="20"/>
    </location>
</feature>